<evidence type="ECO:0000256" key="3">
    <source>
        <dbReference type="ARBA" id="ARBA00023237"/>
    </source>
</evidence>
<proteinExistence type="inferred from homology"/>
<keyword evidence="2 4" id="KW-0472">Membrane</keyword>
<dbReference type="AlphaFoldDB" id="A0A0A5HXY6"/>
<comment type="function">
    <text evidence="4">Part of the outer membrane protein assembly complex, which is involved in assembly and insertion of beta-barrel proteins into the outer membrane.</text>
</comment>
<organism evidence="7 8">
    <name type="scientific">Photobacterium sp. (strain ATCC 43367)</name>
    <dbReference type="NCBI Taxonomy" id="379097"/>
    <lineage>
        <taxon>Bacteria</taxon>
        <taxon>Pseudomonadati</taxon>
        <taxon>Pseudomonadota</taxon>
        <taxon>Gammaproteobacteria</taxon>
        <taxon>Vibrionales</taxon>
        <taxon>Vibrionaceae</taxon>
        <taxon>Vibrio</taxon>
        <taxon>Vibrio oreintalis group</taxon>
    </lineage>
</organism>
<dbReference type="GO" id="GO:0009279">
    <property type="term" value="C:cell outer membrane"/>
    <property type="evidence" value="ECO:0007669"/>
    <property type="project" value="UniProtKB-SubCell"/>
</dbReference>
<dbReference type="SUPFAM" id="SSF50998">
    <property type="entry name" value="Quinoprotein alcohol dehydrogenase-like"/>
    <property type="match status" value="1"/>
</dbReference>
<dbReference type="HAMAP" id="MF_00923">
    <property type="entry name" value="OM_assembly_BamB"/>
    <property type="match status" value="1"/>
</dbReference>
<name>A0A0A5HXY6_PHOS4</name>
<sequence>MKEMLKKALAVAVLTGVLAGCASEEDTIVMAPVPQVDSEFTPSGVWSNSIGNGVDTYYSKLSPEYAYGKVFVASRDGKVKALDPETGKTLWEQTIKAEGVSPRLAGGITAGYSQLFIGSENGDVIALNEETGELNWRVAVDGEVLAAPATDSNLVIVHTNEGTVLALDQKDGNQKWAISTEVPNLTLRGNSAPVTVSGGVFWGTANGRLAAAIAERGQLIWQQPIGLPQGATEIDRLVDVDATPLVLGSTLYIIGYNGQLTAIDLRSGKPAWKRNYSSATDIASDGSRLFVVTDKDHLAAFDARSGTELWKNERLEHRLLTAPTVINGYVVVGDNEGYLYWIDRNSGEFVSKQLVDSSGFAVPPVVIPGGYVLTTRDGNVKKLTINE</sequence>
<dbReference type="NCBIfam" id="NF008351">
    <property type="entry name" value="PRK11138.1"/>
    <property type="match status" value="1"/>
</dbReference>
<comment type="subunit">
    <text evidence="4">Part of the Bam complex.</text>
</comment>
<dbReference type="InterPro" id="IPR011047">
    <property type="entry name" value="Quinoprotein_ADH-like_sf"/>
</dbReference>
<feature type="chain" id="PRO_5008984162" description="Outer membrane protein assembly factor BamB" evidence="5">
    <location>
        <begin position="23"/>
        <end position="387"/>
    </location>
</feature>
<keyword evidence="3 4" id="KW-0998">Cell outer membrane</keyword>
<dbReference type="PROSITE" id="PS51257">
    <property type="entry name" value="PROKAR_LIPOPROTEIN"/>
    <property type="match status" value="1"/>
</dbReference>
<dbReference type="InterPro" id="IPR017687">
    <property type="entry name" value="BamB"/>
</dbReference>
<protein>
    <recommendedName>
        <fullName evidence="4">Outer membrane protein assembly factor BamB</fullName>
    </recommendedName>
</protein>
<evidence type="ECO:0000259" key="6">
    <source>
        <dbReference type="Pfam" id="PF13360"/>
    </source>
</evidence>
<evidence type="ECO:0000256" key="4">
    <source>
        <dbReference type="HAMAP-Rule" id="MF_00923"/>
    </source>
</evidence>
<dbReference type="PANTHER" id="PTHR34512:SF30">
    <property type="entry name" value="OUTER MEMBRANE PROTEIN ASSEMBLY FACTOR BAMB"/>
    <property type="match status" value="1"/>
</dbReference>
<evidence type="ECO:0000256" key="5">
    <source>
        <dbReference type="SAM" id="SignalP"/>
    </source>
</evidence>
<dbReference type="EMBL" id="JRWP01000008">
    <property type="protein sequence ID" value="KGY09150.1"/>
    <property type="molecule type" value="Genomic_DNA"/>
</dbReference>
<dbReference type="InterPro" id="IPR015943">
    <property type="entry name" value="WD40/YVTN_repeat-like_dom_sf"/>
</dbReference>
<evidence type="ECO:0000313" key="7">
    <source>
        <dbReference type="EMBL" id="KGY09150.1"/>
    </source>
</evidence>
<comment type="subcellular location">
    <subcellularLocation>
        <location evidence="4">Cell outer membrane</location>
        <topology evidence="4">Lipid-anchor</topology>
    </subcellularLocation>
</comment>
<dbReference type="InterPro" id="IPR018391">
    <property type="entry name" value="PQQ_b-propeller_rpt"/>
</dbReference>
<dbReference type="Pfam" id="PF13360">
    <property type="entry name" value="PQQ_2"/>
    <property type="match status" value="1"/>
</dbReference>
<dbReference type="PANTHER" id="PTHR34512">
    <property type="entry name" value="CELL SURFACE PROTEIN"/>
    <property type="match status" value="1"/>
</dbReference>
<dbReference type="NCBIfam" id="TIGR03300">
    <property type="entry name" value="assembly_YfgL"/>
    <property type="match status" value="1"/>
</dbReference>
<feature type="signal peptide" evidence="5">
    <location>
        <begin position="1"/>
        <end position="22"/>
    </location>
</feature>
<dbReference type="Gene3D" id="2.130.10.10">
    <property type="entry name" value="YVTN repeat-like/Quinoprotein amine dehydrogenase"/>
    <property type="match status" value="1"/>
</dbReference>
<dbReference type="GO" id="GO:0043165">
    <property type="term" value="P:Gram-negative-bacterium-type cell outer membrane assembly"/>
    <property type="evidence" value="ECO:0007669"/>
    <property type="project" value="UniProtKB-UniRule"/>
</dbReference>
<reference evidence="7 8" key="1">
    <citation type="submission" date="2014-10" db="EMBL/GenBank/DDBJ databases">
        <title>Genome sequencing of Vibrio sinaloensis T08.</title>
        <authorList>
            <person name="Chan K.-G."/>
            <person name="Mohamad N.I."/>
        </authorList>
    </citation>
    <scope>NUCLEOTIDE SEQUENCE [LARGE SCALE GENOMIC DNA]</scope>
    <source>
        <strain evidence="7 8">T08</strain>
    </source>
</reference>
<accession>A0A0A5HXY6</accession>
<keyword evidence="1 4" id="KW-0732">Signal</keyword>
<comment type="caution">
    <text evidence="7">The sequence shown here is derived from an EMBL/GenBank/DDBJ whole genome shotgun (WGS) entry which is preliminary data.</text>
</comment>
<evidence type="ECO:0000256" key="1">
    <source>
        <dbReference type="ARBA" id="ARBA00022729"/>
    </source>
</evidence>
<dbReference type="RefSeq" id="WP_038189798.1">
    <property type="nucleotide sequence ID" value="NZ_JRWP01000008.1"/>
</dbReference>
<dbReference type="GO" id="GO:0051205">
    <property type="term" value="P:protein insertion into membrane"/>
    <property type="evidence" value="ECO:0007669"/>
    <property type="project" value="UniProtKB-UniRule"/>
</dbReference>
<dbReference type="Proteomes" id="UP000030451">
    <property type="component" value="Unassembled WGS sequence"/>
</dbReference>
<dbReference type="OrthoDB" id="5173551at2"/>
<dbReference type="SMART" id="SM00564">
    <property type="entry name" value="PQQ"/>
    <property type="match status" value="7"/>
</dbReference>
<evidence type="ECO:0000313" key="8">
    <source>
        <dbReference type="Proteomes" id="UP000030451"/>
    </source>
</evidence>
<dbReference type="STRING" id="379097.SE23_01860"/>
<dbReference type="InterPro" id="IPR002372">
    <property type="entry name" value="PQQ_rpt_dom"/>
</dbReference>
<comment type="similarity">
    <text evidence="4">Belongs to the BamB family.</text>
</comment>
<feature type="domain" description="Pyrrolo-quinoline quinone repeat" evidence="6">
    <location>
        <begin position="75"/>
        <end position="312"/>
    </location>
</feature>
<keyword evidence="4" id="KW-0564">Palmitate</keyword>
<evidence type="ECO:0000256" key="2">
    <source>
        <dbReference type="ARBA" id="ARBA00023136"/>
    </source>
</evidence>
<gene>
    <name evidence="4" type="primary">bamB</name>
    <name evidence="7" type="ORF">NM06_07760</name>
</gene>
<keyword evidence="4" id="KW-0449">Lipoprotein</keyword>